<evidence type="ECO:0000313" key="1">
    <source>
        <dbReference type="EMBL" id="MBC6002732.1"/>
    </source>
</evidence>
<gene>
    <name evidence="1" type="ORF">H8891_02880</name>
</gene>
<dbReference type="EMBL" id="JACRWD010000001">
    <property type="protein sequence ID" value="MBC6002732.1"/>
    <property type="molecule type" value="Genomic_DNA"/>
</dbReference>
<evidence type="ECO:0008006" key="3">
    <source>
        <dbReference type="Google" id="ProtNLM"/>
    </source>
</evidence>
<dbReference type="RefSeq" id="WP_187005116.1">
    <property type="nucleotide sequence ID" value="NZ_JACRWD010000001.1"/>
</dbReference>
<evidence type="ECO:0000313" key="2">
    <source>
        <dbReference type="Proteomes" id="UP000611796"/>
    </source>
</evidence>
<sequence length="222" mass="26541">MKSLLSKIDEMKKNLQQKDIKSIKSSKFKTISTKDINNENSQIVNTYNYYVKLTKRVKKYINTDEDIIFETRKDIYNRLICLMIKLTKSEIEIFMKIDIRVITGNTRDTYMDCAYYNMNDEGVLYIKEFSSGKPNHGYGSILLKNLDYIANKINMKLDLYNHYFEDYTFNYIKKIEGVAIPYKPIISQENLNKIYRKYGFEVDEKNNMKITRYIKNKELIYN</sequence>
<comment type="caution">
    <text evidence="1">The sequence shown here is derived from an EMBL/GenBank/DDBJ whole genome shotgun (WGS) entry which is preliminary data.</text>
</comment>
<keyword evidence="2" id="KW-1185">Reference proteome</keyword>
<organism evidence="1 2">
    <name type="scientific">Paeniclostridium hominis</name>
    <dbReference type="NCBI Taxonomy" id="2764329"/>
    <lineage>
        <taxon>Bacteria</taxon>
        <taxon>Bacillati</taxon>
        <taxon>Bacillota</taxon>
        <taxon>Clostridia</taxon>
        <taxon>Peptostreptococcales</taxon>
        <taxon>Peptostreptococcaceae</taxon>
        <taxon>Paeniclostridium</taxon>
    </lineage>
</organism>
<proteinExistence type="predicted"/>
<accession>A0ABR7K149</accession>
<name>A0ABR7K149_9FIRM</name>
<dbReference type="Proteomes" id="UP000611796">
    <property type="component" value="Unassembled WGS sequence"/>
</dbReference>
<protein>
    <recommendedName>
        <fullName evidence="3">N-acetyltransferase domain-containing protein</fullName>
    </recommendedName>
</protein>
<reference evidence="1 2" key="1">
    <citation type="submission" date="2020-08" db="EMBL/GenBank/DDBJ databases">
        <authorList>
            <person name="Liu C."/>
            <person name="Sun Q."/>
        </authorList>
    </citation>
    <scope>NUCLEOTIDE SEQUENCE [LARGE SCALE GENOMIC DNA]</scope>
    <source>
        <strain evidence="1 2">NSJ-45</strain>
    </source>
</reference>